<reference evidence="1" key="1">
    <citation type="journal article" date="2014" name="Int. J. Syst. Evol. Microbiol.">
        <title>Complete genome sequence of Corynebacterium casei LMG S-19264T (=DSM 44701T), isolated from a smear-ripened cheese.</title>
        <authorList>
            <consortium name="US DOE Joint Genome Institute (JGI-PGF)"/>
            <person name="Walter F."/>
            <person name="Albersmeier A."/>
            <person name="Kalinowski J."/>
            <person name="Ruckert C."/>
        </authorList>
    </citation>
    <scope>NUCLEOTIDE SEQUENCE</scope>
    <source>
        <strain evidence="1">JCM 4988</strain>
    </source>
</reference>
<proteinExistence type="predicted"/>
<protein>
    <submittedName>
        <fullName evidence="1">Uncharacterized protein</fullName>
    </submittedName>
</protein>
<dbReference type="EMBL" id="BMWG01000009">
    <property type="protein sequence ID" value="GGZ36371.1"/>
    <property type="molecule type" value="Genomic_DNA"/>
</dbReference>
<dbReference type="AlphaFoldDB" id="A0A918UV56"/>
<sequence length="915" mass="99162">MAFMRYKTTGFAWAMAYPGEEWKVLFRRGEEAALVNGQSLVSSGPLTTVVTHFQGVPEAYRKLSEAVVMTPLDRGSWATLFVRGSSILFYNWDRGRISEGRWDAFYNWGTALPEFFRSQVDALLQAPNAADGNWQTYFFKGPRVLTLHWTSGVVRNALITEGPDASGCAGWARLPEGFRSDLDQVIAYKPATDGARQSLLVKGDQGLLLNWRTGPVGSAGKLHELGIPGLSALPEPYRTPYRTVTGTWKKDTGTGQRAELRVDLEGSRALCMVSGDLFNPDGSLAGSFRSTDALTIEQHSDRYTLTQTGLAWAGSVAQTTLTLTVPRVPATATPAAAALSLTKPDGTGPLQFACAQTGTALRMVELETDVIEGVEVFQSYDTTLAPVPPGYRNRVLSVASAYAEAGIEIRAAGTANTIADSSGTDLRWSPSELYAAMRANYSLRGTSPQWKLWAFIASYSSTEAFGLMFDTQFRGRQGLVILYKSLRDHQALGTADELLTYVHEIGHAFNLSHSWRKDINDPPSPLGPNQGYGELSWMNYPWGYDDGAGRQGAGHFWQDFPFHFSTDELRHLRHGHYRHVVPGGSSFQTGGALLPDEALATAQTPLRDDGSGLALTLGGKQVFGYGEPVTAELKLALTGTRDEVTAARHIGPGGERTLVLVTDPRGRTTPFRPMVRACHGHGAAEQTLTLTTAQPAVYETVYLGYGADGLTFADPGLYRVTAVHTALDGTRLVSPTRTLRVRLPLDRTDQEAGELLLGDEQGALLTLLGSDTPTLTAGNDALQELIERHGDHPLAAHARLAHGANAGRHFQTITDGRLTVRQPDTATATHELTDAITASRTDEATGLDNLTLNAAMRRLATVHAKAGDLDRAEAVLTDLTTHFHHQGVPAHVQQHIRQQADETRAAIAELTGDQT</sequence>
<dbReference type="RefSeq" id="WP_190123864.1">
    <property type="nucleotide sequence ID" value="NZ_BMWG01000009.1"/>
</dbReference>
<gene>
    <name evidence="1" type="ORF">GCM10010387_33040</name>
</gene>
<comment type="caution">
    <text evidence="1">The sequence shown here is derived from an EMBL/GenBank/DDBJ whole genome shotgun (WGS) entry which is preliminary data.</text>
</comment>
<dbReference type="Proteomes" id="UP000630936">
    <property type="component" value="Unassembled WGS sequence"/>
</dbReference>
<evidence type="ECO:0000313" key="1">
    <source>
        <dbReference type="EMBL" id="GGZ36371.1"/>
    </source>
</evidence>
<organism evidence="1 2">
    <name type="scientific">Streptomyces inusitatus</name>
    <dbReference type="NCBI Taxonomy" id="68221"/>
    <lineage>
        <taxon>Bacteria</taxon>
        <taxon>Bacillati</taxon>
        <taxon>Actinomycetota</taxon>
        <taxon>Actinomycetes</taxon>
        <taxon>Kitasatosporales</taxon>
        <taxon>Streptomycetaceae</taxon>
        <taxon>Streptomyces</taxon>
    </lineage>
</organism>
<accession>A0A918UV56</accession>
<dbReference type="Gene3D" id="2.110.10.10">
    <property type="entry name" value="Hemopexin-like domain"/>
    <property type="match status" value="1"/>
</dbReference>
<keyword evidence="2" id="KW-1185">Reference proteome</keyword>
<reference evidence="1" key="2">
    <citation type="submission" date="2020-09" db="EMBL/GenBank/DDBJ databases">
        <authorList>
            <person name="Sun Q."/>
            <person name="Ohkuma M."/>
        </authorList>
    </citation>
    <scope>NUCLEOTIDE SEQUENCE</scope>
    <source>
        <strain evidence="1">JCM 4988</strain>
    </source>
</reference>
<name>A0A918UV56_9ACTN</name>
<dbReference type="InterPro" id="IPR036375">
    <property type="entry name" value="Hemopexin-like_dom_sf"/>
</dbReference>
<evidence type="ECO:0000313" key="2">
    <source>
        <dbReference type="Proteomes" id="UP000630936"/>
    </source>
</evidence>
<dbReference type="SUPFAM" id="SSF55486">
    <property type="entry name" value="Metalloproteases ('zincins'), catalytic domain"/>
    <property type="match status" value="1"/>
</dbReference>